<evidence type="ECO:0000259" key="1">
    <source>
        <dbReference type="Pfam" id="PF16035"/>
    </source>
</evidence>
<name>A0A067N947_BOTB1</name>
<feature type="domain" description="Chalcone isomerase" evidence="1">
    <location>
        <begin position="164"/>
        <end position="298"/>
    </location>
</feature>
<proteinExistence type="predicted"/>
<dbReference type="PANTHER" id="PTHR47284">
    <property type="entry name" value="FATTY-ACID-BINDING PROTEIN 2"/>
    <property type="match status" value="1"/>
</dbReference>
<dbReference type="Gene3D" id="3.50.70.10">
    <property type="match status" value="1"/>
</dbReference>
<dbReference type="Pfam" id="PF16035">
    <property type="entry name" value="Chalcone_2"/>
    <property type="match status" value="2"/>
</dbReference>
<reference evidence="3" key="1">
    <citation type="journal article" date="2014" name="Proc. Natl. Acad. Sci. U.S.A.">
        <title>Extensive sampling of basidiomycete genomes demonstrates inadequacy of the white-rot/brown-rot paradigm for wood decay fungi.</title>
        <authorList>
            <person name="Riley R."/>
            <person name="Salamov A.A."/>
            <person name="Brown D.W."/>
            <person name="Nagy L.G."/>
            <person name="Floudas D."/>
            <person name="Held B.W."/>
            <person name="Levasseur A."/>
            <person name="Lombard V."/>
            <person name="Morin E."/>
            <person name="Otillar R."/>
            <person name="Lindquist E.A."/>
            <person name="Sun H."/>
            <person name="LaButti K.M."/>
            <person name="Schmutz J."/>
            <person name="Jabbour D."/>
            <person name="Luo H."/>
            <person name="Baker S.E."/>
            <person name="Pisabarro A.G."/>
            <person name="Walton J.D."/>
            <person name="Blanchette R.A."/>
            <person name="Henrissat B."/>
            <person name="Martin F."/>
            <person name="Cullen D."/>
            <person name="Hibbett D.S."/>
            <person name="Grigoriev I.V."/>
        </authorList>
    </citation>
    <scope>NUCLEOTIDE SEQUENCE [LARGE SCALE GENOMIC DNA]</scope>
    <source>
        <strain evidence="3">FD-172 SS1</strain>
    </source>
</reference>
<dbReference type="STRING" id="930990.A0A067N947"/>
<sequence length="307" mass="33574">MLHRLPHLSGNTLRVASRVRGHPQLPTSRVGLPSNCARKTIHHSLRRSNNCHELTLSAKSGTKFKFALALGVASSAIVLFSLGSLNHTPVFSDSNVNLEIKGQPSNGITVDPSTSLELPSVLRLASTPPLSLLGLGVRTVSFLRVKVYVVGFYADLDNVDTKALQSLENPEKRVEYLINNTTCALRIVPTRSTSYTHLRDGFIRALQSRLVQFKGDGSLTPEQEEALQTPFQELKSLFPTTPLAKHTPLHAVLRISPAGTRSLSFPELGQVEDTWLATEFFKAYFVGKGISPAMKKSVEEGVQKIGL</sequence>
<dbReference type="GO" id="GO:0016872">
    <property type="term" value="F:intramolecular lyase activity"/>
    <property type="evidence" value="ECO:0007669"/>
    <property type="project" value="InterPro"/>
</dbReference>
<dbReference type="SUPFAM" id="SSF54626">
    <property type="entry name" value="Chalcone isomerase"/>
    <property type="match status" value="1"/>
</dbReference>
<dbReference type="HOGENOM" id="CLU_038840_0_1_1"/>
<dbReference type="Proteomes" id="UP000027195">
    <property type="component" value="Unassembled WGS sequence"/>
</dbReference>
<dbReference type="InParanoid" id="A0A067N947"/>
<dbReference type="PANTHER" id="PTHR47284:SF3">
    <property type="entry name" value="FATTY-ACID-BINDING PROTEIN 2"/>
    <property type="match status" value="1"/>
</dbReference>
<organism evidence="2 3">
    <name type="scientific">Botryobasidium botryosum (strain FD-172 SS1)</name>
    <dbReference type="NCBI Taxonomy" id="930990"/>
    <lineage>
        <taxon>Eukaryota</taxon>
        <taxon>Fungi</taxon>
        <taxon>Dikarya</taxon>
        <taxon>Basidiomycota</taxon>
        <taxon>Agaricomycotina</taxon>
        <taxon>Agaricomycetes</taxon>
        <taxon>Cantharellales</taxon>
        <taxon>Botryobasidiaceae</taxon>
        <taxon>Botryobasidium</taxon>
    </lineage>
</organism>
<gene>
    <name evidence="2" type="ORF">BOTBODRAFT_26670</name>
</gene>
<dbReference type="AlphaFoldDB" id="A0A067N947"/>
<feature type="domain" description="Chalcone isomerase" evidence="1">
    <location>
        <begin position="130"/>
        <end position="162"/>
    </location>
</feature>
<dbReference type="OrthoDB" id="18193at2759"/>
<evidence type="ECO:0000313" key="3">
    <source>
        <dbReference type="Proteomes" id="UP000027195"/>
    </source>
</evidence>
<dbReference type="InterPro" id="IPR036298">
    <property type="entry name" value="Chalcone_isomerase_sf"/>
</dbReference>
<dbReference type="InterPro" id="IPR016088">
    <property type="entry name" value="Chalcone_isomerase_3-sand"/>
</dbReference>
<evidence type="ECO:0000313" key="2">
    <source>
        <dbReference type="EMBL" id="KDQ20657.1"/>
    </source>
</evidence>
<accession>A0A067N947</accession>
<dbReference type="InterPro" id="IPR016087">
    <property type="entry name" value="Chalcone_isomerase"/>
</dbReference>
<protein>
    <recommendedName>
        <fullName evidence="1">Chalcone isomerase domain-containing protein</fullName>
    </recommendedName>
</protein>
<dbReference type="EMBL" id="KL198017">
    <property type="protein sequence ID" value="KDQ20657.1"/>
    <property type="molecule type" value="Genomic_DNA"/>
</dbReference>
<keyword evidence="3" id="KW-1185">Reference proteome</keyword>